<reference evidence="2 3" key="1">
    <citation type="submission" date="2018-03" db="EMBL/GenBank/DDBJ databases">
        <title>Comparative analysis of microorganisms from saline springs in Andes Mountain Range, Colombia.</title>
        <authorList>
            <person name="Rubin E."/>
        </authorList>
    </citation>
    <scope>NUCLEOTIDE SEQUENCE [LARGE SCALE GENOMIC DNA]</scope>
    <source>
        <strain evidence="2 3">CG 23</strain>
    </source>
</reference>
<gene>
    <name evidence="2" type="ORF">BCL65_103104</name>
</gene>
<dbReference type="Pfam" id="PF10282">
    <property type="entry name" value="Lactonase"/>
    <property type="match status" value="1"/>
</dbReference>
<accession>A0ABX5EGN0</accession>
<dbReference type="RefSeq" id="WP_106266123.1">
    <property type="nucleotide sequence ID" value="NZ_PVTX01000003.1"/>
</dbReference>
<evidence type="ECO:0000313" key="3">
    <source>
        <dbReference type="Proteomes" id="UP000239895"/>
    </source>
</evidence>
<dbReference type="Gene3D" id="2.130.10.10">
    <property type="entry name" value="YVTN repeat-like/Quinoprotein amine dehydrogenase"/>
    <property type="match status" value="1"/>
</dbReference>
<proteinExistence type="inferred from homology"/>
<dbReference type="InterPro" id="IPR015943">
    <property type="entry name" value="WD40/YVTN_repeat-like_dom_sf"/>
</dbReference>
<organism evidence="2 3">
    <name type="scientific">Isoptericola halotolerans</name>
    <dbReference type="NCBI Taxonomy" id="300560"/>
    <lineage>
        <taxon>Bacteria</taxon>
        <taxon>Bacillati</taxon>
        <taxon>Actinomycetota</taxon>
        <taxon>Actinomycetes</taxon>
        <taxon>Micrococcales</taxon>
        <taxon>Promicromonosporaceae</taxon>
        <taxon>Isoptericola</taxon>
    </lineage>
</organism>
<name>A0ABX5EGN0_9MICO</name>
<comment type="caution">
    <text evidence="2">The sequence shown here is derived from an EMBL/GenBank/DDBJ whole genome shotgun (WGS) entry which is preliminary data.</text>
</comment>
<dbReference type="PANTHER" id="PTHR30344:SF1">
    <property type="entry name" value="6-PHOSPHOGLUCONOLACTONASE"/>
    <property type="match status" value="1"/>
</dbReference>
<comment type="similarity">
    <text evidence="1">Belongs to the cycloisomerase 2 family.</text>
</comment>
<dbReference type="InterPro" id="IPR050282">
    <property type="entry name" value="Cycloisomerase_2"/>
</dbReference>
<sequence length="355" mass="35609">MISSSSRNLWIGTYPAGSTPGTGEGVWRIDVDPGTGAFGTPTLAAEVAAPSFLALHPQVPALYAVSETAPGRLTALQVSGDDGLAPLGGLASGGDDPCHVVATPRTVWVANYGDGAAAAVAVADDGAPAADHRAVHVGEGTGPVADRQAGPHAHQVTAVGDHVLVTDLGADLIRRYPVDADPGRTPAEDDVAARLPAGTGPRHLVVLPSGALVVVGELDARLHVLVPSGDGWEHAGAVPVRPGAVAGEEFGGHLTLSADGTRLHLGVRGPDVLAVHAVADGAAPELTHLADTPLGDGGWPRHHEVLAEDGTELVVVALQGSSELAAVRLDAGSGAGEVVSRVPWATPPACVVVAR</sequence>
<dbReference type="PANTHER" id="PTHR30344">
    <property type="entry name" value="6-PHOSPHOGLUCONOLACTONASE-RELATED"/>
    <property type="match status" value="1"/>
</dbReference>
<evidence type="ECO:0000256" key="1">
    <source>
        <dbReference type="ARBA" id="ARBA00005564"/>
    </source>
</evidence>
<dbReference type="InterPro" id="IPR019405">
    <property type="entry name" value="Lactonase_7-beta_prop"/>
</dbReference>
<dbReference type="EMBL" id="PVTX01000003">
    <property type="protein sequence ID" value="PRZ08177.1"/>
    <property type="molecule type" value="Genomic_DNA"/>
</dbReference>
<dbReference type="Proteomes" id="UP000239895">
    <property type="component" value="Unassembled WGS sequence"/>
</dbReference>
<keyword evidence="3" id="KW-1185">Reference proteome</keyword>
<dbReference type="SUPFAM" id="SSF75011">
    <property type="entry name" value="3-carboxy-cis,cis-mucoante lactonizing enzyme"/>
    <property type="match status" value="1"/>
</dbReference>
<protein>
    <submittedName>
        <fullName evidence="2">6-phosphogluconolactonase (Cycloisomerase 2 family)</fullName>
    </submittedName>
</protein>
<evidence type="ECO:0000313" key="2">
    <source>
        <dbReference type="EMBL" id="PRZ08177.1"/>
    </source>
</evidence>